<gene>
    <name evidence="4" type="ORF">HNQ58_001198</name>
</gene>
<dbReference type="PANTHER" id="PTHR46268">
    <property type="entry name" value="STRESS RESPONSE PROTEIN NHAX"/>
    <property type="match status" value="1"/>
</dbReference>
<evidence type="ECO:0000313" key="5">
    <source>
        <dbReference type="Proteomes" id="UP000519004"/>
    </source>
</evidence>
<feature type="domain" description="UspA" evidence="3">
    <location>
        <begin position="4"/>
        <end position="146"/>
    </location>
</feature>
<dbReference type="RefSeq" id="WP_183947976.1">
    <property type="nucleotide sequence ID" value="NZ_JACHHX010000006.1"/>
</dbReference>
<reference evidence="4 5" key="1">
    <citation type="submission" date="2020-08" db="EMBL/GenBank/DDBJ databases">
        <title>Genomic Encyclopedia of Type Strains, Phase IV (KMG-IV): sequencing the most valuable type-strain genomes for metagenomic binning, comparative biology and taxonomic classification.</title>
        <authorList>
            <person name="Goeker M."/>
        </authorList>
    </citation>
    <scope>NUCLEOTIDE SEQUENCE [LARGE SCALE GENOMIC DNA]</scope>
    <source>
        <strain evidence="4 5">DSM 25897</strain>
    </source>
</reference>
<sequence length="298" mass="32217">MDRIRTILAATDFSAHAELATQRAGLLARDLDAGLELIHVHTGLGPGPIWSDPGGGVLIDESRIVENLRERLETVREALQRKYSITAHAIIQTGTVHRRVHERARDVQADLVVIGATGAGAIARRLFGSRAQTLVRTAQRPVLVVRQPVADAYRRVLVATDFSDDAERAARLGMTLAPEAAFTFLTTLDLPAHHSEPVMGLDETERAARLQAAREHARKQLRALADKHGHEASAILVRDGRAADELPDIAREIDAELLCIGAHGKSRLEAGLLGSTSLHAVAEAPCDVLVAPHRAEDT</sequence>
<keyword evidence="5" id="KW-1185">Reference proteome</keyword>
<feature type="coiled-coil region" evidence="2">
    <location>
        <begin position="58"/>
        <end position="85"/>
    </location>
</feature>
<evidence type="ECO:0000259" key="3">
    <source>
        <dbReference type="Pfam" id="PF00582"/>
    </source>
</evidence>
<proteinExistence type="inferred from homology"/>
<dbReference type="Pfam" id="PF00582">
    <property type="entry name" value="Usp"/>
    <property type="match status" value="2"/>
</dbReference>
<evidence type="ECO:0000256" key="1">
    <source>
        <dbReference type="ARBA" id="ARBA00008791"/>
    </source>
</evidence>
<name>A0A7W7XZH9_9GAMM</name>
<dbReference type="SUPFAM" id="SSF52402">
    <property type="entry name" value="Adenine nucleotide alpha hydrolases-like"/>
    <property type="match status" value="2"/>
</dbReference>
<comment type="similarity">
    <text evidence="1">Belongs to the universal stress protein A family.</text>
</comment>
<dbReference type="PRINTS" id="PR01438">
    <property type="entry name" value="UNVRSLSTRESS"/>
</dbReference>
<keyword evidence="2" id="KW-0175">Coiled coil</keyword>
<comment type="caution">
    <text evidence="4">The sequence shown here is derived from an EMBL/GenBank/DDBJ whole genome shotgun (WGS) entry which is preliminary data.</text>
</comment>
<evidence type="ECO:0000256" key="2">
    <source>
        <dbReference type="SAM" id="Coils"/>
    </source>
</evidence>
<protein>
    <submittedName>
        <fullName evidence="4">Nucleotide-binding universal stress UspA family protein</fullName>
    </submittedName>
</protein>
<dbReference type="InterPro" id="IPR014729">
    <property type="entry name" value="Rossmann-like_a/b/a_fold"/>
</dbReference>
<dbReference type="InterPro" id="IPR006015">
    <property type="entry name" value="Universal_stress_UspA"/>
</dbReference>
<accession>A0A7W7XZH9</accession>
<dbReference type="Proteomes" id="UP000519004">
    <property type="component" value="Unassembled WGS sequence"/>
</dbReference>
<evidence type="ECO:0000313" key="4">
    <source>
        <dbReference type="EMBL" id="MBB5015312.1"/>
    </source>
</evidence>
<dbReference type="AlphaFoldDB" id="A0A7W7XZH9"/>
<dbReference type="InterPro" id="IPR006016">
    <property type="entry name" value="UspA"/>
</dbReference>
<dbReference type="Gene3D" id="3.40.50.620">
    <property type="entry name" value="HUPs"/>
    <property type="match status" value="2"/>
</dbReference>
<organism evidence="4 5">
    <name type="scientific">Rehaibacterium terrae</name>
    <dbReference type="NCBI Taxonomy" id="1341696"/>
    <lineage>
        <taxon>Bacteria</taxon>
        <taxon>Pseudomonadati</taxon>
        <taxon>Pseudomonadota</taxon>
        <taxon>Gammaproteobacteria</taxon>
        <taxon>Lysobacterales</taxon>
        <taxon>Lysobacteraceae</taxon>
        <taxon>Rehaibacterium</taxon>
    </lineage>
</organism>
<dbReference type="PANTHER" id="PTHR46268:SF6">
    <property type="entry name" value="UNIVERSAL STRESS PROTEIN UP12"/>
    <property type="match status" value="1"/>
</dbReference>
<feature type="domain" description="UspA" evidence="3">
    <location>
        <begin position="153"/>
        <end position="291"/>
    </location>
</feature>
<dbReference type="EMBL" id="JACHHX010000006">
    <property type="protein sequence ID" value="MBB5015312.1"/>
    <property type="molecule type" value="Genomic_DNA"/>
</dbReference>
<dbReference type="CDD" id="cd00293">
    <property type="entry name" value="USP-like"/>
    <property type="match status" value="2"/>
</dbReference>